<organism evidence="2 3">
    <name type="scientific">Roseibium aggregatum</name>
    <dbReference type="NCBI Taxonomy" id="187304"/>
    <lineage>
        <taxon>Bacteria</taxon>
        <taxon>Pseudomonadati</taxon>
        <taxon>Pseudomonadota</taxon>
        <taxon>Alphaproteobacteria</taxon>
        <taxon>Hyphomicrobiales</taxon>
        <taxon>Stappiaceae</taxon>
        <taxon>Roseibium</taxon>
    </lineage>
</organism>
<feature type="region of interest" description="Disordered" evidence="1">
    <location>
        <begin position="1"/>
        <end position="25"/>
    </location>
</feature>
<evidence type="ECO:0000313" key="3">
    <source>
        <dbReference type="Proteomes" id="UP000664096"/>
    </source>
</evidence>
<sequence length="72" mass="8283">MSFDKSIRPRRETAESKAETTKRISQEITKTEADIRNEKTLRLRAERLAAQESQPEEVRTRAKRAGKSAKPN</sequence>
<protein>
    <submittedName>
        <fullName evidence="2">Uncharacterized protein</fullName>
    </submittedName>
</protein>
<gene>
    <name evidence="2" type="ORF">JF539_05225</name>
</gene>
<name>A0A939ED91_9HYPH</name>
<reference evidence="2" key="1">
    <citation type="submission" date="2020-12" db="EMBL/GenBank/DDBJ databases">
        <title>Oil enriched cultivation method for isolating marine PHA-producing bacteria.</title>
        <authorList>
            <person name="Zheng W."/>
            <person name="Yu S."/>
            <person name="Huang Y."/>
        </authorList>
    </citation>
    <scope>NUCLEOTIDE SEQUENCE</scope>
    <source>
        <strain evidence="2">SY-2-12</strain>
    </source>
</reference>
<dbReference type="Proteomes" id="UP000664096">
    <property type="component" value="Unassembled WGS sequence"/>
</dbReference>
<feature type="region of interest" description="Disordered" evidence="1">
    <location>
        <begin position="47"/>
        <end position="72"/>
    </location>
</feature>
<accession>A0A939ED91</accession>
<dbReference type="AlphaFoldDB" id="A0A939ED91"/>
<evidence type="ECO:0000313" key="2">
    <source>
        <dbReference type="EMBL" id="MBN9669730.1"/>
    </source>
</evidence>
<dbReference type="RefSeq" id="WP_207139272.1">
    <property type="nucleotide sequence ID" value="NZ_JAEKJZ010000001.1"/>
</dbReference>
<feature type="compositionally biased region" description="Basic residues" evidence="1">
    <location>
        <begin position="61"/>
        <end position="72"/>
    </location>
</feature>
<comment type="caution">
    <text evidence="2">The sequence shown here is derived from an EMBL/GenBank/DDBJ whole genome shotgun (WGS) entry which is preliminary data.</text>
</comment>
<proteinExistence type="predicted"/>
<evidence type="ECO:0000256" key="1">
    <source>
        <dbReference type="SAM" id="MobiDB-lite"/>
    </source>
</evidence>
<dbReference type="EMBL" id="JAEKJZ010000001">
    <property type="protein sequence ID" value="MBN9669730.1"/>
    <property type="molecule type" value="Genomic_DNA"/>
</dbReference>